<dbReference type="InterPro" id="IPR000257">
    <property type="entry name" value="Uroporphyrinogen_deCOase"/>
</dbReference>
<sequence length="291" mass="32161">MENKIAFKCVSDDLEQIPEDIEEKTGLGFPLVHTKGEYMSVLSKALKESKGDNICRLPFCNTVEAEALGAIIKLGDNKTGPRVERYLFNSIEELDKIQDIDFTKGRISEVLKAVGTLKEQGETVVLNIEGPFTIISSLIDSTTFYKAIRKNKDIVDKFIGNIEASVIKYAIEASKRGVDVISYSDPVGAMDLVGPKVFKEVSAPASLRIIKAMRDNISGVIIHVCGKTSASLENSGLCSSERIEYDADKTYGKAMMEIFKERTDCKVLGHACIKRTALHLKDNAVYRLIIE</sequence>
<name>A0A1M6MBS8_9CLOT</name>
<dbReference type="EMBL" id="FRAD01000007">
    <property type="protein sequence ID" value="SHJ80875.1"/>
    <property type="molecule type" value="Genomic_DNA"/>
</dbReference>
<dbReference type="Gene3D" id="3.20.20.210">
    <property type="match status" value="1"/>
</dbReference>
<keyword evidence="2" id="KW-0808">Transferase</keyword>
<protein>
    <submittedName>
        <fullName evidence="2">Methyltransferase, MtaA/CmuA family</fullName>
    </submittedName>
</protein>
<dbReference type="STRING" id="1121331.SAMN02745248_00989"/>
<dbReference type="PANTHER" id="PTHR47099:SF1">
    <property type="entry name" value="METHYLCOBAMIDE:COM METHYLTRANSFERASE MTBA"/>
    <property type="match status" value="1"/>
</dbReference>
<evidence type="ECO:0000313" key="2">
    <source>
        <dbReference type="EMBL" id="SHJ80875.1"/>
    </source>
</evidence>
<organism evidence="2 3">
    <name type="scientific">Hathewaya proteolytica DSM 3090</name>
    <dbReference type="NCBI Taxonomy" id="1121331"/>
    <lineage>
        <taxon>Bacteria</taxon>
        <taxon>Bacillati</taxon>
        <taxon>Bacillota</taxon>
        <taxon>Clostridia</taxon>
        <taxon>Eubacteriales</taxon>
        <taxon>Clostridiaceae</taxon>
        <taxon>Hathewaya</taxon>
    </lineage>
</organism>
<dbReference type="Proteomes" id="UP000183952">
    <property type="component" value="Unassembled WGS sequence"/>
</dbReference>
<dbReference type="InterPro" id="IPR052024">
    <property type="entry name" value="Methanogen_methyltrans"/>
</dbReference>
<feature type="domain" description="Uroporphyrinogen decarboxylase (URO-D)" evidence="1">
    <location>
        <begin position="17"/>
        <end position="251"/>
    </location>
</feature>
<proteinExistence type="predicted"/>
<dbReference type="GO" id="GO:0006779">
    <property type="term" value="P:porphyrin-containing compound biosynthetic process"/>
    <property type="evidence" value="ECO:0007669"/>
    <property type="project" value="InterPro"/>
</dbReference>
<dbReference type="GO" id="GO:0032259">
    <property type="term" value="P:methylation"/>
    <property type="evidence" value="ECO:0007669"/>
    <property type="project" value="UniProtKB-KW"/>
</dbReference>
<accession>A0A1M6MBS8</accession>
<dbReference type="AlphaFoldDB" id="A0A1M6MBS8"/>
<dbReference type="SUPFAM" id="SSF51726">
    <property type="entry name" value="UROD/MetE-like"/>
    <property type="match status" value="1"/>
</dbReference>
<dbReference type="Pfam" id="PF01208">
    <property type="entry name" value="URO-D"/>
    <property type="match status" value="1"/>
</dbReference>
<dbReference type="OrthoDB" id="2135496at2"/>
<reference evidence="2 3" key="1">
    <citation type="submission" date="2016-11" db="EMBL/GenBank/DDBJ databases">
        <authorList>
            <person name="Jaros S."/>
            <person name="Januszkiewicz K."/>
            <person name="Wedrychowicz H."/>
        </authorList>
    </citation>
    <scope>NUCLEOTIDE SEQUENCE [LARGE SCALE GENOMIC DNA]</scope>
    <source>
        <strain evidence="2 3">DSM 3090</strain>
    </source>
</reference>
<gene>
    <name evidence="2" type="ORF">SAMN02745248_00989</name>
</gene>
<evidence type="ECO:0000259" key="1">
    <source>
        <dbReference type="Pfam" id="PF01208"/>
    </source>
</evidence>
<dbReference type="InterPro" id="IPR038071">
    <property type="entry name" value="UROD/MetE-like_sf"/>
</dbReference>
<evidence type="ECO:0000313" key="3">
    <source>
        <dbReference type="Proteomes" id="UP000183952"/>
    </source>
</evidence>
<dbReference type="GO" id="GO:0004853">
    <property type="term" value="F:uroporphyrinogen decarboxylase activity"/>
    <property type="evidence" value="ECO:0007669"/>
    <property type="project" value="InterPro"/>
</dbReference>
<keyword evidence="2" id="KW-0489">Methyltransferase</keyword>
<keyword evidence="3" id="KW-1185">Reference proteome</keyword>
<dbReference type="RefSeq" id="WP_072902980.1">
    <property type="nucleotide sequence ID" value="NZ_FRAD01000007.1"/>
</dbReference>
<dbReference type="PANTHER" id="PTHR47099">
    <property type="entry name" value="METHYLCOBAMIDE:COM METHYLTRANSFERASE MTBA"/>
    <property type="match status" value="1"/>
</dbReference>
<dbReference type="GO" id="GO:0008168">
    <property type="term" value="F:methyltransferase activity"/>
    <property type="evidence" value="ECO:0007669"/>
    <property type="project" value="UniProtKB-KW"/>
</dbReference>